<dbReference type="OrthoDB" id="9787435at2"/>
<dbReference type="InterPro" id="IPR013149">
    <property type="entry name" value="ADH-like_C"/>
</dbReference>
<dbReference type="PANTHER" id="PTHR45033">
    <property type="match status" value="1"/>
</dbReference>
<dbReference type="EMBL" id="FMXE01000012">
    <property type="protein sequence ID" value="SDA73892.1"/>
    <property type="molecule type" value="Genomic_DNA"/>
</dbReference>
<dbReference type="Pfam" id="PF08240">
    <property type="entry name" value="ADH_N"/>
    <property type="match status" value="1"/>
</dbReference>
<dbReference type="Gene3D" id="3.90.180.10">
    <property type="entry name" value="Medium-chain alcohol dehydrogenases, catalytic domain"/>
    <property type="match status" value="1"/>
</dbReference>
<dbReference type="Gene3D" id="3.40.50.720">
    <property type="entry name" value="NAD(P)-binding Rossmann-like Domain"/>
    <property type="match status" value="1"/>
</dbReference>
<keyword evidence="3" id="KW-1185">Reference proteome</keyword>
<dbReference type="PANTHER" id="PTHR45033:SF3">
    <property type="entry name" value="DEHYDROGENASE, PUTATIVE (AFU_ORTHOLOGUE AFUA_2G13270)-RELATED"/>
    <property type="match status" value="1"/>
</dbReference>
<reference evidence="3" key="1">
    <citation type="submission" date="2016-10" db="EMBL/GenBank/DDBJ databases">
        <authorList>
            <person name="Varghese N."/>
            <person name="Submissions S."/>
        </authorList>
    </citation>
    <scope>NUCLEOTIDE SEQUENCE [LARGE SCALE GENOMIC DNA]</scope>
    <source>
        <strain evidence="3">DSM 22703</strain>
    </source>
</reference>
<protein>
    <submittedName>
        <fullName evidence="2">NADPH:quinone reductase</fullName>
    </submittedName>
</protein>
<evidence type="ECO:0000313" key="3">
    <source>
        <dbReference type="Proteomes" id="UP000198756"/>
    </source>
</evidence>
<dbReference type="RefSeq" id="WP_092729793.1">
    <property type="nucleotide sequence ID" value="NZ_FMXE01000012.1"/>
</dbReference>
<dbReference type="AlphaFoldDB" id="A0A1G5XU73"/>
<dbReference type="SMART" id="SM00829">
    <property type="entry name" value="PKS_ER"/>
    <property type="match status" value="1"/>
</dbReference>
<accession>A0A1G5XU73</accession>
<dbReference type="InterPro" id="IPR011032">
    <property type="entry name" value="GroES-like_sf"/>
</dbReference>
<dbReference type="STRING" id="279824.SAMN03080617_01987"/>
<dbReference type="InterPro" id="IPR013154">
    <property type="entry name" value="ADH-like_N"/>
</dbReference>
<name>A0A1G5XU73_9BACT</name>
<dbReference type="InterPro" id="IPR020843">
    <property type="entry name" value="ER"/>
</dbReference>
<gene>
    <name evidence="2" type="ORF">SAMN03080617_01987</name>
</gene>
<feature type="domain" description="Enoyl reductase (ER)" evidence="1">
    <location>
        <begin position="3"/>
        <end position="330"/>
    </location>
</feature>
<evidence type="ECO:0000313" key="2">
    <source>
        <dbReference type="EMBL" id="SDA73892.1"/>
    </source>
</evidence>
<proteinExistence type="predicted"/>
<dbReference type="InterPro" id="IPR052711">
    <property type="entry name" value="Zinc_ADH-like"/>
</dbReference>
<dbReference type="SUPFAM" id="SSF50129">
    <property type="entry name" value="GroES-like"/>
    <property type="match status" value="1"/>
</dbReference>
<dbReference type="SUPFAM" id="SSF51735">
    <property type="entry name" value="NAD(P)-binding Rossmann-fold domains"/>
    <property type="match status" value="1"/>
</dbReference>
<sequence length="332" mass="35860">MRGIVLNLQHDSKIELTSVADPQPKAGEVLVRIKTAALNHRDEWCRQGLYPNLKDGIILGSDGAGVVEKVGDEKDKSWVGKDVIINPAMNWGSNQRAQSKEFSILGMPSHGTLAEFLVVPVDRLHEKPEHLNWAEAAALPLAGVTAYRALVYQGGIQKGDQVLVTGIGGGVAQFAAQFAKAKGAKLSVSSSKTYKIERAKIDGADFVYNYLDSNWTGKALEETGGFDVIIDGAAGDSLNQLISVCKPGGKIVIYGATMGNPGKIEARKVFWNQLKIMGSTLGSDQDFLEMLALVHEKQIRPVVDRVFTFAEATLAFDRMKAGDQLGKIVLTP</sequence>
<evidence type="ECO:0000259" key="1">
    <source>
        <dbReference type="SMART" id="SM00829"/>
    </source>
</evidence>
<organism evidence="2 3">
    <name type="scientific">Algoriphagus alkaliphilus</name>
    <dbReference type="NCBI Taxonomy" id="279824"/>
    <lineage>
        <taxon>Bacteria</taxon>
        <taxon>Pseudomonadati</taxon>
        <taxon>Bacteroidota</taxon>
        <taxon>Cytophagia</taxon>
        <taxon>Cytophagales</taxon>
        <taxon>Cyclobacteriaceae</taxon>
        <taxon>Algoriphagus</taxon>
    </lineage>
</organism>
<dbReference type="GO" id="GO:0016491">
    <property type="term" value="F:oxidoreductase activity"/>
    <property type="evidence" value="ECO:0007669"/>
    <property type="project" value="InterPro"/>
</dbReference>
<dbReference type="Proteomes" id="UP000198756">
    <property type="component" value="Unassembled WGS sequence"/>
</dbReference>
<dbReference type="InterPro" id="IPR036291">
    <property type="entry name" value="NAD(P)-bd_dom_sf"/>
</dbReference>
<dbReference type="Pfam" id="PF00107">
    <property type="entry name" value="ADH_zinc_N"/>
    <property type="match status" value="1"/>
</dbReference>